<accession>A0A2D3I5N6</accession>
<proteinExistence type="predicted"/>
<dbReference type="EMBL" id="MF768985">
    <property type="protein sequence ID" value="ATU83708.1"/>
    <property type="molecule type" value="Genomic_DNA"/>
</dbReference>
<protein>
    <submittedName>
        <fullName evidence="1">ORF1284</fullName>
    </submittedName>
</protein>
<dbReference type="Proteomes" id="UP000267516">
    <property type="component" value="Segment"/>
</dbReference>
<evidence type="ECO:0000313" key="1">
    <source>
        <dbReference type="EMBL" id="ATU83708.1"/>
    </source>
</evidence>
<reference evidence="1" key="1">
    <citation type="journal article" date="2018" name="Aquaculture">
        <title>Complete genome sequence of a white spot syndrome virus associated with a disease incursion in Australia.</title>
        <authorList>
            <person name="Oakey J."/>
            <person name="Smith C.S."/>
        </authorList>
    </citation>
    <scope>NUCLEOTIDE SEQUENCE [LARGE SCALE GENOMIC DNA]</scope>
    <source>
        <strain evidence="1">WSSV-AU</strain>
    </source>
</reference>
<organism evidence="1">
    <name type="scientific">White spot syndrome virus</name>
    <dbReference type="NCBI Taxonomy" id="342409"/>
    <lineage>
        <taxon>Viruses</taxon>
        <taxon>Viruses incertae sedis</taxon>
        <taxon>Naldaviricetes</taxon>
        <taxon>Nimaviridae</taxon>
        <taxon>Whispovirus</taxon>
    </lineage>
</organism>
<sequence>MYLCHGYNLKAIKISPTFYLEHLLPFLTLPGPIVYPLRTTSQPSNLQSHLGQFAGPIFRSQILKLACTRGQNTMIDNKPCRMYLCTCVFLLEN</sequence>
<name>A0A2D3I5N6_9VIRU</name>